<evidence type="ECO:0000256" key="7">
    <source>
        <dbReference type="RuleBase" id="RU362048"/>
    </source>
</evidence>
<keyword evidence="3" id="KW-1003">Cell membrane</keyword>
<dbReference type="Pfam" id="PF01914">
    <property type="entry name" value="MarC"/>
    <property type="match status" value="1"/>
</dbReference>
<evidence type="ECO:0000313" key="8">
    <source>
        <dbReference type="EMBL" id="AIF69268.1"/>
    </source>
</evidence>
<feature type="transmembrane region" description="Helical" evidence="7">
    <location>
        <begin position="175"/>
        <end position="204"/>
    </location>
</feature>
<dbReference type="PANTHER" id="PTHR33508">
    <property type="entry name" value="UPF0056 MEMBRANE PROTEIN YHCE"/>
    <property type="match status" value="1"/>
</dbReference>
<dbReference type="PANTHER" id="PTHR33508:SF1">
    <property type="entry name" value="UPF0056 MEMBRANE PROTEIN YHCE"/>
    <property type="match status" value="1"/>
</dbReference>
<evidence type="ECO:0000256" key="4">
    <source>
        <dbReference type="ARBA" id="ARBA00022692"/>
    </source>
</evidence>
<dbReference type="InterPro" id="IPR002771">
    <property type="entry name" value="Multi_antbiot-R_MarC"/>
</dbReference>
<feature type="transmembrane region" description="Helical" evidence="7">
    <location>
        <begin position="139"/>
        <end position="163"/>
    </location>
</feature>
<keyword evidence="4 7" id="KW-0812">Transmembrane</keyword>
<organism evidence="8 9">
    <name type="scientific">Palaeococcus pacificus DY20341</name>
    <dbReference type="NCBI Taxonomy" id="1343739"/>
    <lineage>
        <taxon>Archaea</taxon>
        <taxon>Methanobacteriati</taxon>
        <taxon>Methanobacteriota</taxon>
        <taxon>Thermococci</taxon>
        <taxon>Thermococcales</taxon>
        <taxon>Thermococcaceae</taxon>
        <taxon>Palaeococcus</taxon>
    </lineage>
</organism>
<evidence type="ECO:0000256" key="5">
    <source>
        <dbReference type="ARBA" id="ARBA00022989"/>
    </source>
</evidence>
<dbReference type="Proteomes" id="UP000027981">
    <property type="component" value="Chromosome"/>
</dbReference>
<evidence type="ECO:0000256" key="1">
    <source>
        <dbReference type="ARBA" id="ARBA00004651"/>
    </source>
</evidence>
<dbReference type="GO" id="GO:0005886">
    <property type="term" value="C:plasma membrane"/>
    <property type="evidence" value="ECO:0007669"/>
    <property type="project" value="UniProtKB-SubCell"/>
</dbReference>
<feature type="transmembrane region" description="Helical" evidence="7">
    <location>
        <begin position="12"/>
        <end position="32"/>
    </location>
</feature>
<proteinExistence type="inferred from homology"/>
<dbReference type="STRING" id="1343739.PAP_04270"/>
<feature type="transmembrane region" description="Helical" evidence="7">
    <location>
        <begin position="78"/>
        <end position="96"/>
    </location>
</feature>
<keyword evidence="9" id="KW-1185">Reference proteome</keyword>
<dbReference type="RefSeq" id="WP_048164847.1">
    <property type="nucleotide sequence ID" value="NZ_CP006019.1"/>
</dbReference>
<keyword evidence="6 7" id="KW-0472">Membrane</keyword>
<evidence type="ECO:0000313" key="9">
    <source>
        <dbReference type="Proteomes" id="UP000027981"/>
    </source>
</evidence>
<reference evidence="9" key="1">
    <citation type="submission" date="2013-06" db="EMBL/GenBank/DDBJ databases">
        <title>Complete Genome Sequence of Hyperthermophilic Palaeococcus pacificus DY20341T, Isolated from a Deep-Sea Hydrothermal Sediments.</title>
        <authorList>
            <person name="Zeng X."/>
            <person name="Shao Z."/>
        </authorList>
    </citation>
    <scope>NUCLEOTIDE SEQUENCE [LARGE SCALE GENOMIC DNA]</scope>
    <source>
        <strain evidence="9">DY20341</strain>
    </source>
</reference>
<dbReference type="eggNOG" id="arCOG01997">
    <property type="taxonomic scope" value="Archaea"/>
</dbReference>
<accession>A0A075LXI8</accession>
<keyword evidence="5 7" id="KW-1133">Transmembrane helix</keyword>
<dbReference type="OrthoDB" id="86226at2157"/>
<evidence type="ECO:0000256" key="3">
    <source>
        <dbReference type="ARBA" id="ARBA00022475"/>
    </source>
</evidence>
<dbReference type="HOGENOM" id="CLU_079909_1_0_2"/>
<evidence type="ECO:0000256" key="2">
    <source>
        <dbReference type="ARBA" id="ARBA00009784"/>
    </source>
</evidence>
<evidence type="ECO:0000256" key="6">
    <source>
        <dbReference type="ARBA" id="ARBA00023136"/>
    </source>
</evidence>
<feature type="transmembrane region" description="Helical" evidence="7">
    <location>
        <begin position="108"/>
        <end position="133"/>
    </location>
</feature>
<sequence length="206" mass="21813">MLEVGLKEILSAALLMIIMIDPSDKILLVTLLKEDFHLEDIKQLIVRANFIGLLLLVIFAVAGKIILQDIFHIELDALRVAGGFVLFKIGLEALEGGGMVTLKKEKNILALAAVPVATPLIAGPAAITTAITLTAEYSISVSVAATFLAILATALIMFVTLYVAENVSKTTLGVFIRIIGLFTMAIGAQMMVQGAGGILVNILLNA</sequence>
<dbReference type="EMBL" id="CP006019">
    <property type="protein sequence ID" value="AIF69268.1"/>
    <property type="molecule type" value="Genomic_DNA"/>
</dbReference>
<comment type="similarity">
    <text evidence="2 7">Belongs to the UPF0056 (MarC) family.</text>
</comment>
<reference evidence="8 9" key="2">
    <citation type="journal article" date="2015" name="Genome Announc.">
        <title>Complete Genome Sequence of Hyperthermophilic Piezophilic Archaeon Palaeococcus pacificus DY20341T, Isolated from Deep-Sea Hydrothermal Sediments.</title>
        <authorList>
            <person name="Zeng X."/>
            <person name="Jebbar M."/>
            <person name="Shao Z."/>
        </authorList>
    </citation>
    <scope>NUCLEOTIDE SEQUENCE [LARGE SCALE GENOMIC DNA]</scope>
    <source>
        <strain evidence="8 9">DY20341</strain>
    </source>
</reference>
<comment type="subcellular location">
    <subcellularLocation>
        <location evidence="1 7">Cell membrane</location>
        <topology evidence="1 7">Multi-pass membrane protein</topology>
    </subcellularLocation>
</comment>
<dbReference type="GeneID" id="24841980"/>
<gene>
    <name evidence="8" type="ORF">PAP_04270</name>
</gene>
<dbReference type="AlphaFoldDB" id="A0A075LXI8"/>
<dbReference type="KEGG" id="ppac:PAP_04270"/>
<feature type="transmembrane region" description="Helical" evidence="7">
    <location>
        <begin position="44"/>
        <end position="66"/>
    </location>
</feature>
<protein>
    <recommendedName>
        <fullName evidence="7">UPF0056 membrane protein</fullName>
    </recommendedName>
</protein>
<name>A0A075LXI8_9EURY</name>